<keyword evidence="6 8" id="KW-1133">Transmembrane helix</keyword>
<gene>
    <name evidence="11" type="ordered locus">Spea_2326</name>
</gene>
<dbReference type="SUPFAM" id="SSF53649">
    <property type="entry name" value="Alkaline phosphatase-like"/>
    <property type="match status" value="1"/>
</dbReference>
<dbReference type="InterPro" id="IPR012549">
    <property type="entry name" value="EptA-like_N"/>
</dbReference>
<dbReference type="InterPro" id="IPR000917">
    <property type="entry name" value="Sulfatase_N"/>
</dbReference>
<feature type="transmembrane region" description="Helical" evidence="8">
    <location>
        <begin position="12"/>
        <end position="33"/>
    </location>
</feature>
<evidence type="ECO:0000256" key="2">
    <source>
        <dbReference type="ARBA" id="ARBA00022475"/>
    </source>
</evidence>
<feature type="transmembrane region" description="Helical" evidence="8">
    <location>
        <begin position="75"/>
        <end position="96"/>
    </location>
</feature>
<keyword evidence="12" id="KW-1185">Reference proteome</keyword>
<dbReference type="Gene3D" id="3.40.720.10">
    <property type="entry name" value="Alkaline Phosphatase, subunit A"/>
    <property type="match status" value="1"/>
</dbReference>
<protein>
    <submittedName>
        <fullName evidence="11">Sulfatase</fullName>
    </submittedName>
</protein>
<dbReference type="Proteomes" id="UP000002608">
    <property type="component" value="Chromosome"/>
</dbReference>
<keyword evidence="5 8" id="KW-0812">Transmembrane</keyword>
<feature type="domain" description="Sulfatase N-terminal" evidence="9">
    <location>
        <begin position="239"/>
        <end position="530"/>
    </location>
</feature>
<evidence type="ECO:0000256" key="7">
    <source>
        <dbReference type="ARBA" id="ARBA00023136"/>
    </source>
</evidence>
<dbReference type="Pfam" id="PF00884">
    <property type="entry name" value="Sulfatase"/>
    <property type="match status" value="1"/>
</dbReference>
<dbReference type="OrthoDB" id="9786870at2"/>
<dbReference type="GO" id="GO:0009244">
    <property type="term" value="P:lipopolysaccharide core region biosynthetic process"/>
    <property type="evidence" value="ECO:0007669"/>
    <property type="project" value="TreeGrafter"/>
</dbReference>
<dbReference type="STRING" id="398579.Spea_2326"/>
<dbReference type="InterPro" id="IPR058130">
    <property type="entry name" value="PEA_transf_C"/>
</dbReference>
<dbReference type="EMBL" id="CP000851">
    <property type="protein sequence ID" value="ABV87646.1"/>
    <property type="molecule type" value="Genomic_DNA"/>
</dbReference>
<evidence type="ECO:0000256" key="3">
    <source>
        <dbReference type="ARBA" id="ARBA00022519"/>
    </source>
</evidence>
<dbReference type="eggNOG" id="COG2194">
    <property type="taxonomic scope" value="Bacteria"/>
</dbReference>
<feature type="transmembrane region" description="Helical" evidence="8">
    <location>
        <begin position="116"/>
        <end position="138"/>
    </location>
</feature>
<feature type="transmembrane region" description="Helical" evidence="8">
    <location>
        <begin position="45"/>
        <end position="68"/>
    </location>
</feature>
<evidence type="ECO:0000256" key="4">
    <source>
        <dbReference type="ARBA" id="ARBA00022679"/>
    </source>
</evidence>
<dbReference type="NCBIfam" id="NF028537">
    <property type="entry name" value="P_eth_NH2_trans"/>
    <property type="match status" value="1"/>
</dbReference>
<dbReference type="PANTHER" id="PTHR30443">
    <property type="entry name" value="INNER MEMBRANE PROTEIN"/>
    <property type="match status" value="1"/>
</dbReference>
<evidence type="ECO:0000313" key="12">
    <source>
        <dbReference type="Proteomes" id="UP000002608"/>
    </source>
</evidence>
<sequence length="547" mass="62086">MLSRLRNLNSIQFTLILAIYYVCVLNIPLFQIIKQGVDKQADVNMAFIATMPFFLLFALSFLFSIFSVKYLAKPFFIILTLISSSVFFAAFQYGVVFDYGMIENTVQSNQSEAATYLNWASVLNFAVTGLIPCLLIYKANIQYKPFSKELLHKAVFMLSMLAGIVVIGMFYYQNYVSFGRNNDIIKRYVIPTYFIGSTAKYIDVNYLQQPLEYKQLGLDAKNTTAKTNSKTHPQTKPNLVVLVVGETARAANYHYYGYDRPTNAHTKVQGLIAFQDTHSCGTATAVSLPCMFSRMDHKNYDSRRAMAQDNVIDILNHAGIQLEWLDNDSGCKGVCQNIEHVVIDHNSDPKLCNGEFCYDQVLINELDKRLKTIERKDTLLVLHIIGSHGPTYYLRYPEQHRRFVPDCQRSDIQNCTHQQLVNTYDNTILYTDYIVSQVVKELEGESKQFDTAMLYISDHGESLGESGMYLHGTPYSFAPGEQTKVPLLAWISNGFAEQNRLDLTCLNKEAAKGGFSHDNLFDSLLGLMNVKTSIYRPSTDIFLGCRK</sequence>
<comment type="subcellular location">
    <subcellularLocation>
        <location evidence="1">Cell inner membrane</location>
        <topology evidence="1">Multi-pass membrane protein</topology>
    </subcellularLocation>
</comment>
<evidence type="ECO:0000256" key="8">
    <source>
        <dbReference type="SAM" id="Phobius"/>
    </source>
</evidence>
<dbReference type="InterPro" id="IPR040423">
    <property type="entry name" value="PEA_transferase"/>
</dbReference>
<name>A8H509_SHEPA</name>
<dbReference type="InterPro" id="IPR017850">
    <property type="entry name" value="Alkaline_phosphatase_core_sf"/>
</dbReference>
<feature type="domain" description="Phosphoethanolamine transferase N-terminal" evidence="10">
    <location>
        <begin position="55"/>
        <end position="203"/>
    </location>
</feature>
<dbReference type="HOGENOM" id="CLU_018534_1_0_6"/>
<feature type="transmembrane region" description="Helical" evidence="8">
    <location>
        <begin position="150"/>
        <end position="172"/>
    </location>
</feature>
<evidence type="ECO:0000256" key="6">
    <source>
        <dbReference type="ARBA" id="ARBA00022989"/>
    </source>
</evidence>
<dbReference type="Pfam" id="PF08019">
    <property type="entry name" value="EptA_B_N"/>
    <property type="match status" value="1"/>
</dbReference>
<evidence type="ECO:0000259" key="9">
    <source>
        <dbReference type="Pfam" id="PF00884"/>
    </source>
</evidence>
<evidence type="ECO:0000256" key="1">
    <source>
        <dbReference type="ARBA" id="ARBA00004429"/>
    </source>
</evidence>
<dbReference type="RefSeq" id="WP_012155562.1">
    <property type="nucleotide sequence ID" value="NC_009901.1"/>
</dbReference>
<evidence type="ECO:0000313" key="11">
    <source>
        <dbReference type="EMBL" id="ABV87646.1"/>
    </source>
</evidence>
<dbReference type="CDD" id="cd16017">
    <property type="entry name" value="LptA"/>
    <property type="match status" value="1"/>
</dbReference>
<keyword evidence="3" id="KW-0997">Cell inner membrane</keyword>
<proteinExistence type="predicted"/>
<dbReference type="GO" id="GO:0005886">
    <property type="term" value="C:plasma membrane"/>
    <property type="evidence" value="ECO:0007669"/>
    <property type="project" value="UniProtKB-SubCell"/>
</dbReference>
<reference evidence="11 12" key="1">
    <citation type="submission" date="2007-10" db="EMBL/GenBank/DDBJ databases">
        <title>Complete sequence of Shewanella pealeana ATCC 700345.</title>
        <authorList>
            <consortium name="US DOE Joint Genome Institute"/>
            <person name="Copeland A."/>
            <person name="Lucas S."/>
            <person name="Lapidus A."/>
            <person name="Barry K."/>
            <person name="Glavina del Rio T."/>
            <person name="Dalin E."/>
            <person name="Tice H."/>
            <person name="Pitluck S."/>
            <person name="Chertkov O."/>
            <person name="Brettin T."/>
            <person name="Bruce D."/>
            <person name="Detter J.C."/>
            <person name="Han C."/>
            <person name="Schmutz J."/>
            <person name="Larimer F."/>
            <person name="Land M."/>
            <person name="Hauser L."/>
            <person name="Kyrpides N."/>
            <person name="Kim E."/>
            <person name="Zhao J.-S.Z."/>
            <person name="Manno D."/>
            <person name="Hawari J."/>
            <person name="Richardson P."/>
        </authorList>
    </citation>
    <scope>NUCLEOTIDE SEQUENCE [LARGE SCALE GENOMIC DNA]</scope>
    <source>
        <strain evidence="12">ATCC 700345 / ANG-SQ1</strain>
    </source>
</reference>
<dbReference type="KEGG" id="spl:Spea_2326"/>
<dbReference type="AlphaFoldDB" id="A8H509"/>
<keyword evidence="2" id="KW-1003">Cell membrane</keyword>
<evidence type="ECO:0000259" key="10">
    <source>
        <dbReference type="Pfam" id="PF08019"/>
    </source>
</evidence>
<keyword evidence="4" id="KW-0808">Transferase</keyword>
<dbReference type="GO" id="GO:0016776">
    <property type="term" value="F:phosphotransferase activity, phosphate group as acceptor"/>
    <property type="evidence" value="ECO:0007669"/>
    <property type="project" value="TreeGrafter"/>
</dbReference>
<accession>A8H509</accession>
<evidence type="ECO:0000256" key="5">
    <source>
        <dbReference type="ARBA" id="ARBA00022692"/>
    </source>
</evidence>
<keyword evidence="7 8" id="KW-0472">Membrane</keyword>
<organism evidence="11 12">
    <name type="scientific">Shewanella pealeana (strain ATCC 700345 / ANG-SQ1)</name>
    <dbReference type="NCBI Taxonomy" id="398579"/>
    <lineage>
        <taxon>Bacteria</taxon>
        <taxon>Pseudomonadati</taxon>
        <taxon>Pseudomonadota</taxon>
        <taxon>Gammaproteobacteria</taxon>
        <taxon>Alteromonadales</taxon>
        <taxon>Shewanellaceae</taxon>
        <taxon>Shewanella</taxon>
    </lineage>
</organism>
<dbReference type="PANTHER" id="PTHR30443:SF0">
    <property type="entry name" value="PHOSPHOETHANOLAMINE TRANSFERASE EPTA"/>
    <property type="match status" value="1"/>
</dbReference>